<name>A0A250IS37_9BACT</name>
<evidence type="ECO:0000313" key="1">
    <source>
        <dbReference type="EMBL" id="ATB34052.1"/>
    </source>
</evidence>
<reference evidence="1 2" key="1">
    <citation type="submission" date="2017-06" db="EMBL/GenBank/DDBJ databases">
        <authorList>
            <person name="Kim H.J."/>
            <person name="Triplett B.A."/>
        </authorList>
    </citation>
    <scope>NUCLEOTIDE SEQUENCE [LARGE SCALE GENOMIC DNA]</scope>
    <source>
        <strain evidence="1 2">DSM 14713</strain>
    </source>
</reference>
<keyword evidence="2" id="KW-1185">Reference proteome</keyword>
<gene>
    <name evidence="1" type="ORF">MEBOL_007553</name>
</gene>
<proteinExistence type="predicted"/>
<dbReference type="OrthoDB" id="5522062at2"/>
<dbReference type="Proteomes" id="UP000217289">
    <property type="component" value="Chromosome"/>
</dbReference>
<organism evidence="1 2">
    <name type="scientific">Melittangium boletus DSM 14713</name>
    <dbReference type="NCBI Taxonomy" id="1294270"/>
    <lineage>
        <taxon>Bacteria</taxon>
        <taxon>Pseudomonadati</taxon>
        <taxon>Myxococcota</taxon>
        <taxon>Myxococcia</taxon>
        <taxon>Myxococcales</taxon>
        <taxon>Cystobacterineae</taxon>
        <taxon>Archangiaceae</taxon>
        <taxon>Melittangium</taxon>
    </lineage>
</organism>
<accession>A0A250IS37</accession>
<dbReference type="EMBL" id="CP022163">
    <property type="protein sequence ID" value="ATB34052.1"/>
    <property type="molecule type" value="Genomic_DNA"/>
</dbReference>
<dbReference type="AlphaFoldDB" id="A0A250IS37"/>
<evidence type="ECO:0000313" key="2">
    <source>
        <dbReference type="Proteomes" id="UP000217289"/>
    </source>
</evidence>
<protein>
    <submittedName>
        <fullName evidence="1">Nudix dNTPase</fullName>
    </submittedName>
</protein>
<dbReference type="RefSeq" id="WP_095982000.1">
    <property type="nucleotide sequence ID" value="NZ_CP022163.1"/>
</dbReference>
<dbReference type="KEGG" id="mbd:MEBOL_007553"/>
<sequence length="156" mass="17471">MSDEQAWRGDWKVRLYERVRELGYDSLTAFAEARPTASLVALAEELGADDIAGVQVFSGLVAEAERSHRVTRLVRGQLVRELSQRLPNGWPAVLDESNRFDVAHALARWSTYTPETHEKRVDQVGDALLATPPPPGWRPLGPDDELLLMLLPDEET</sequence>